<dbReference type="STRING" id="477680.SAMN05421788_10870"/>
<evidence type="ECO:0000256" key="3">
    <source>
        <dbReference type="ARBA" id="ARBA00022692"/>
    </source>
</evidence>
<sequence>MILLEAGISFWIKLLAYLNLGDTWLFLKINNEWTSAFLDNIFPWWRDSNTWFPLYLFLLLLVLYNFGWKSWPWIVGVIVTVAVTDQVSSTLLKNWINRPRPCNDVFLRDYVRLLLGRCPGSGSFTSSHATNHFGVACFIYFTMRPWFGKWGYLLFFWAATVSYGQVYIGVHYPLDIIGGAILGSFIGYQLAKVFNRRLAPLVFKEQ</sequence>
<keyword evidence="10" id="KW-1185">Reference proteome</keyword>
<proteinExistence type="predicted"/>
<evidence type="ECO:0000313" key="9">
    <source>
        <dbReference type="EMBL" id="SIT28629.1"/>
    </source>
</evidence>
<dbReference type="SUPFAM" id="SSF48317">
    <property type="entry name" value="Acid phosphatase/Vanadium-dependent haloperoxidase"/>
    <property type="match status" value="1"/>
</dbReference>
<evidence type="ECO:0000256" key="6">
    <source>
        <dbReference type="ARBA" id="ARBA00023136"/>
    </source>
</evidence>
<feature type="transmembrane region" description="Helical" evidence="7">
    <location>
        <begin position="176"/>
        <end position="194"/>
    </location>
</feature>
<feature type="transmembrane region" description="Helical" evidence="7">
    <location>
        <begin position="150"/>
        <end position="170"/>
    </location>
</feature>
<evidence type="ECO:0000256" key="5">
    <source>
        <dbReference type="ARBA" id="ARBA00022989"/>
    </source>
</evidence>
<gene>
    <name evidence="9" type="ORF">SAMN05421788_10870</name>
</gene>
<dbReference type="GO" id="GO:0016787">
    <property type="term" value="F:hydrolase activity"/>
    <property type="evidence" value="ECO:0007669"/>
    <property type="project" value="UniProtKB-KW"/>
</dbReference>
<dbReference type="EMBL" id="FTOR01000008">
    <property type="protein sequence ID" value="SIT28629.1"/>
    <property type="molecule type" value="Genomic_DNA"/>
</dbReference>
<evidence type="ECO:0000256" key="2">
    <source>
        <dbReference type="ARBA" id="ARBA00022475"/>
    </source>
</evidence>
<evidence type="ECO:0000313" key="10">
    <source>
        <dbReference type="Proteomes" id="UP000186917"/>
    </source>
</evidence>
<organism evidence="9 10">
    <name type="scientific">Filimonas lacunae</name>
    <dbReference type="NCBI Taxonomy" id="477680"/>
    <lineage>
        <taxon>Bacteria</taxon>
        <taxon>Pseudomonadati</taxon>
        <taxon>Bacteroidota</taxon>
        <taxon>Chitinophagia</taxon>
        <taxon>Chitinophagales</taxon>
        <taxon>Chitinophagaceae</taxon>
        <taxon>Filimonas</taxon>
    </lineage>
</organism>
<dbReference type="GO" id="GO:0005886">
    <property type="term" value="C:plasma membrane"/>
    <property type="evidence" value="ECO:0007669"/>
    <property type="project" value="UniProtKB-SubCell"/>
</dbReference>
<keyword evidence="3 7" id="KW-0812">Transmembrane</keyword>
<protein>
    <submittedName>
        <fullName evidence="9">Undecaprenyl-diphosphatase</fullName>
    </submittedName>
</protein>
<dbReference type="Proteomes" id="UP000186917">
    <property type="component" value="Unassembled WGS sequence"/>
</dbReference>
<name>A0A173MEC5_9BACT</name>
<feature type="transmembrane region" description="Helical" evidence="7">
    <location>
        <begin position="6"/>
        <end position="27"/>
    </location>
</feature>
<evidence type="ECO:0000256" key="4">
    <source>
        <dbReference type="ARBA" id="ARBA00022801"/>
    </source>
</evidence>
<dbReference type="PANTHER" id="PTHR14969:SF62">
    <property type="entry name" value="DECAPRENYLPHOSPHORYL-5-PHOSPHORIBOSE PHOSPHATASE RV3807C-RELATED"/>
    <property type="match status" value="1"/>
</dbReference>
<accession>A0A173MEC5</accession>
<reference evidence="10" key="1">
    <citation type="submission" date="2017-01" db="EMBL/GenBank/DDBJ databases">
        <authorList>
            <person name="Varghese N."/>
            <person name="Submissions S."/>
        </authorList>
    </citation>
    <scope>NUCLEOTIDE SEQUENCE [LARGE SCALE GENOMIC DNA]</scope>
    <source>
        <strain evidence="10">DSM 21054</strain>
    </source>
</reference>
<dbReference type="InterPro" id="IPR036938">
    <property type="entry name" value="PAP2/HPO_sf"/>
</dbReference>
<keyword evidence="6 7" id="KW-0472">Membrane</keyword>
<feature type="domain" description="Phosphatidic acid phosphatase type 2/haloperoxidase" evidence="8">
    <location>
        <begin position="74"/>
        <end position="191"/>
    </location>
</feature>
<dbReference type="InterPro" id="IPR000326">
    <property type="entry name" value="PAP2/HPO"/>
</dbReference>
<dbReference type="OrthoDB" id="9789113at2"/>
<keyword evidence="2" id="KW-1003">Cell membrane</keyword>
<dbReference type="PANTHER" id="PTHR14969">
    <property type="entry name" value="SPHINGOSINE-1-PHOSPHATE PHOSPHOHYDROLASE"/>
    <property type="match status" value="1"/>
</dbReference>
<keyword evidence="5 7" id="KW-1133">Transmembrane helix</keyword>
<evidence type="ECO:0000259" key="8">
    <source>
        <dbReference type="SMART" id="SM00014"/>
    </source>
</evidence>
<keyword evidence="4" id="KW-0378">Hydrolase</keyword>
<comment type="subcellular location">
    <subcellularLocation>
        <location evidence="1">Cell membrane</location>
        <topology evidence="1">Multi-pass membrane protein</topology>
    </subcellularLocation>
</comment>
<dbReference type="Gene3D" id="1.20.144.10">
    <property type="entry name" value="Phosphatidic acid phosphatase type 2/haloperoxidase"/>
    <property type="match status" value="2"/>
</dbReference>
<dbReference type="SMART" id="SM00014">
    <property type="entry name" value="acidPPc"/>
    <property type="match status" value="1"/>
</dbReference>
<dbReference type="Pfam" id="PF01569">
    <property type="entry name" value="PAP2"/>
    <property type="match status" value="1"/>
</dbReference>
<evidence type="ECO:0000256" key="1">
    <source>
        <dbReference type="ARBA" id="ARBA00004651"/>
    </source>
</evidence>
<dbReference type="AlphaFoldDB" id="A0A173MEC5"/>
<feature type="transmembrane region" description="Helical" evidence="7">
    <location>
        <begin position="48"/>
        <end position="67"/>
    </location>
</feature>
<dbReference type="RefSeq" id="WP_084206409.1">
    <property type="nucleotide sequence ID" value="NZ_AP017422.1"/>
</dbReference>
<dbReference type="KEGG" id="fln:FLA_1800"/>
<evidence type="ECO:0000256" key="7">
    <source>
        <dbReference type="SAM" id="Phobius"/>
    </source>
</evidence>